<name>A0AA38RD22_9PEZI</name>
<dbReference type="GO" id="GO:0006614">
    <property type="term" value="P:SRP-dependent cotranslational protein targeting to membrane"/>
    <property type="evidence" value="ECO:0007669"/>
    <property type="project" value="InterPro"/>
</dbReference>
<evidence type="ECO:0000256" key="1">
    <source>
        <dbReference type="ARBA" id="ARBA00004496"/>
    </source>
</evidence>
<evidence type="ECO:0000256" key="5">
    <source>
        <dbReference type="ARBA" id="ARBA00022884"/>
    </source>
</evidence>
<dbReference type="GO" id="GO:0030942">
    <property type="term" value="F:endoplasmic reticulum signal peptide binding"/>
    <property type="evidence" value="ECO:0007669"/>
    <property type="project" value="InterPro"/>
</dbReference>
<proteinExistence type="inferred from homology"/>
<dbReference type="Gene3D" id="1.10.3450.40">
    <property type="entry name" value="Signal recognition particle, SRP68 subunit, RNA-binding domain"/>
    <property type="match status" value="1"/>
</dbReference>
<keyword evidence="7" id="KW-0539">Nucleus</keyword>
<keyword evidence="8 10" id="KW-0687">Ribonucleoprotein</keyword>
<accession>A0AA38RD22</accession>
<evidence type="ECO:0000313" key="12">
    <source>
        <dbReference type="EMBL" id="KAJ9143267.1"/>
    </source>
</evidence>
<dbReference type="AlphaFoldDB" id="A0AA38RD22"/>
<dbReference type="GO" id="GO:0005786">
    <property type="term" value="C:signal recognition particle, endoplasmic reticulum targeting"/>
    <property type="evidence" value="ECO:0007669"/>
    <property type="project" value="UniProtKB-KW"/>
</dbReference>
<protein>
    <recommendedName>
        <fullName evidence="9 10">Signal recognition particle subunit SRP68</fullName>
        <shortName evidence="10">SRP68</shortName>
    </recommendedName>
</protein>
<evidence type="ECO:0000256" key="8">
    <source>
        <dbReference type="ARBA" id="ARBA00023274"/>
    </source>
</evidence>
<dbReference type="Proteomes" id="UP001174691">
    <property type="component" value="Unassembled WGS sequence"/>
</dbReference>
<keyword evidence="6 10" id="KW-0733">Signal recognition particle</keyword>
<evidence type="ECO:0000313" key="13">
    <source>
        <dbReference type="Proteomes" id="UP001174691"/>
    </source>
</evidence>
<comment type="subcellular location">
    <subcellularLocation>
        <location evidence="1 10">Cytoplasm</location>
    </subcellularLocation>
    <subcellularLocation>
        <location evidence="2">Nucleus</location>
        <location evidence="2">Nucleolus</location>
    </subcellularLocation>
</comment>
<evidence type="ECO:0000256" key="11">
    <source>
        <dbReference type="SAM" id="MobiDB-lite"/>
    </source>
</evidence>
<keyword evidence="13" id="KW-1185">Reference proteome</keyword>
<dbReference type="PANTHER" id="PTHR12860:SF0">
    <property type="entry name" value="SIGNAL RECOGNITION PARTICLE SUBUNIT SRP68"/>
    <property type="match status" value="1"/>
</dbReference>
<comment type="caution">
    <text evidence="12">The sequence shown here is derived from an EMBL/GenBank/DDBJ whole genome shotgun (WGS) entry which is preliminary data.</text>
</comment>
<dbReference type="InterPro" id="IPR038253">
    <property type="entry name" value="SRP68_N_sf"/>
</dbReference>
<dbReference type="InterPro" id="IPR034652">
    <property type="entry name" value="SRP68-RBD"/>
</dbReference>
<dbReference type="GO" id="GO:0008312">
    <property type="term" value="F:7S RNA binding"/>
    <property type="evidence" value="ECO:0007669"/>
    <property type="project" value="InterPro"/>
</dbReference>
<feature type="region of interest" description="Disordered" evidence="11">
    <location>
        <begin position="587"/>
        <end position="619"/>
    </location>
</feature>
<gene>
    <name evidence="12" type="ORF">NKR19_g6892</name>
</gene>
<organism evidence="12 13">
    <name type="scientific">Coniochaeta hoffmannii</name>
    <dbReference type="NCBI Taxonomy" id="91930"/>
    <lineage>
        <taxon>Eukaryota</taxon>
        <taxon>Fungi</taxon>
        <taxon>Dikarya</taxon>
        <taxon>Ascomycota</taxon>
        <taxon>Pezizomycotina</taxon>
        <taxon>Sordariomycetes</taxon>
        <taxon>Sordariomycetidae</taxon>
        <taxon>Coniochaetales</taxon>
        <taxon>Coniochaetaceae</taxon>
        <taxon>Coniochaeta</taxon>
    </lineage>
</organism>
<dbReference type="EMBL" id="JANBVN010000113">
    <property type="protein sequence ID" value="KAJ9143267.1"/>
    <property type="molecule type" value="Genomic_DNA"/>
</dbReference>
<evidence type="ECO:0000256" key="4">
    <source>
        <dbReference type="ARBA" id="ARBA00022490"/>
    </source>
</evidence>
<dbReference type="Pfam" id="PF16969">
    <property type="entry name" value="SRP68"/>
    <property type="match status" value="1"/>
</dbReference>
<keyword evidence="4 10" id="KW-0963">Cytoplasm</keyword>
<feature type="compositionally biased region" description="Low complexity" evidence="11">
    <location>
        <begin position="587"/>
        <end position="604"/>
    </location>
</feature>
<evidence type="ECO:0000256" key="2">
    <source>
        <dbReference type="ARBA" id="ARBA00004604"/>
    </source>
</evidence>
<comment type="function">
    <text evidence="10">Component of the signal recognition particle (SRP) complex, a ribonucleoprotein complex that mediates the cotranslational targeting of secretory and membrane proteins to the endoplasmic reticulum (ER). The SRP complex interacts with the signal sequence in nascent secretory and membrane proteins and directs them to the membrane of the ER.</text>
</comment>
<dbReference type="GO" id="GO:0005047">
    <property type="term" value="F:signal recognition particle binding"/>
    <property type="evidence" value="ECO:0007669"/>
    <property type="project" value="InterPro"/>
</dbReference>
<evidence type="ECO:0000256" key="9">
    <source>
        <dbReference type="ARBA" id="ARBA00029498"/>
    </source>
</evidence>
<evidence type="ECO:0000256" key="7">
    <source>
        <dbReference type="ARBA" id="ARBA00023242"/>
    </source>
</evidence>
<keyword evidence="5 10" id="KW-0694">RNA-binding</keyword>
<dbReference type="CDD" id="cd15481">
    <property type="entry name" value="SRP68-RBD"/>
    <property type="match status" value="1"/>
</dbReference>
<reference evidence="12" key="1">
    <citation type="submission" date="2022-07" db="EMBL/GenBank/DDBJ databases">
        <title>Fungi with potential for degradation of polypropylene.</title>
        <authorList>
            <person name="Gostincar C."/>
        </authorList>
    </citation>
    <scope>NUCLEOTIDE SEQUENCE</scope>
    <source>
        <strain evidence="12">EXF-13287</strain>
    </source>
</reference>
<dbReference type="GO" id="GO:0005730">
    <property type="term" value="C:nucleolus"/>
    <property type="evidence" value="ECO:0007669"/>
    <property type="project" value="UniProtKB-SubCell"/>
</dbReference>
<evidence type="ECO:0000256" key="10">
    <source>
        <dbReference type="PIRNR" id="PIRNR038995"/>
    </source>
</evidence>
<sequence length="619" mass="67269">MDITKTIVSLREAALLYGDYSTYWAQLSHKLLNSRKKLNVATKNRGKFHPKAQVTAEQIGQNHEYVTLQLLTAERAWANAMSMKAAHSAESKGISGKARSHIVSRLEKGAKVASKLVDALAQTSASGASSTDVLEARAYAALLNGAAQLEKQSWEPCLKSYSVARIIYSALSTSAKADIFKDLLSETIDPSIRYAAYQLKIPRTQPIPSIAQRAFPRSDNELVESIKQVDSNVLSGDAEMKDAPDADSTPSTIAWRNRQVTIEDAAIAVAWSTVSSEKAKLVEKLSSSGALLPKDAAAAYDDILTATQDAVDATKHAIDELKSEGVQQSDRRMQSLQITRTAVTYEMISCRIGRNRVLMGEKDGATQDTALLGKRQLKRAQKQSENMKEEAPGRRIARLKEKVVLYDGTLQSLESVQELPGVAADEELSSQLEATINYFNALKSLAIARSYSIAGNTINALALTKHAHDKAQEALPVLSAGEHRSEDSPRNIEVTKQDIESLTEMLRGELQRTRALVEVSNLQKSGQGSGAKAAPLPLVERLSEYPSGGVDLDNIVVYPPKVEAIPVKPLFLDVAWNYITYPSTKAQPAQSAKPAASGKQAAGAEEAKPQKRGWFGFGR</sequence>
<dbReference type="InterPro" id="IPR026258">
    <property type="entry name" value="SRP68"/>
</dbReference>
<evidence type="ECO:0000256" key="6">
    <source>
        <dbReference type="ARBA" id="ARBA00023135"/>
    </source>
</evidence>
<comment type="similarity">
    <text evidence="3 10">Belongs to the SRP68 family.</text>
</comment>
<dbReference type="PIRSF" id="PIRSF038995">
    <property type="entry name" value="SRP68"/>
    <property type="match status" value="1"/>
</dbReference>
<evidence type="ECO:0000256" key="3">
    <source>
        <dbReference type="ARBA" id="ARBA00009352"/>
    </source>
</evidence>
<dbReference type="PANTHER" id="PTHR12860">
    <property type="entry name" value="SIGNAL RECOGNITION PARTICLE 68 KDA PROTEIN"/>
    <property type="match status" value="1"/>
</dbReference>